<feature type="domain" description="HTH tetR-type" evidence="6">
    <location>
        <begin position="9"/>
        <end position="69"/>
    </location>
</feature>
<accession>A0A1H3K748</accession>
<dbReference type="SUPFAM" id="SSF46689">
    <property type="entry name" value="Homeodomain-like"/>
    <property type="match status" value="1"/>
</dbReference>
<proteinExistence type="predicted"/>
<dbReference type="Pfam" id="PF00440">
    <property type="entry name" value="TetR_N"/>
    <property type="match status" value="1"/>
</dbReference>
<protein>
    <submittedName>
        <fullName evidence="7">Transcriptional regulator, TetR family</fullName>
    </submittedName>
</protein>
<dbReference type="InterPro" id="IPR036271">
    <property type="entry name" value="Tet_transcr_reg_TetR-rel_C_sf"/>
</dbReference>
<evidence type="ECO:0000256" key="3">
    <source>
        <dbReference type="ARBA" id="ARBA00023125"/>
    </source>
</evidence>
<dbReference type="InterPro" id="IPR050109">
    <property type="entry name" value="HTH-type_TetR-like_transc_reg"/>
</dbReference>
<dbReference type="STRING" id="418495.SAMN05216215_102791"/>
<dbReference type="PANTHER" id="PTHR30055:SF234">
    <property type="entry name" value="HTH-TYPE TRANSCRIPTIONAL REGULATOR BETI"/>
    <property type="match status" value="1"/>
</dbReference>
<dbReference type="InterPro" id="IPR039538">
    <property type="entry name" value="BetI_C"/>
</dbReference>
<keyword evidence="1" id="KW-0678">Repressor</keyword>
<organism evidence="7 8">
    <name type="scientific">Saccharopolyspora shandongensis</name>
    <dbReference type="NCBI Taxonomy" id="418495"/>
    <lineage>
        <taxon>Bacteria</taxon>
        <taxon>Bacillati</taxon>
        <taxon>Actinomycetota</taxon>
        <taxon>Actinomycetes</taxon>
        <taxon>Pseudonocardiales</taxon>
        <taxon>Pseudonocardiaceae</taxon>
        <taxon>Saccharopolyspora</taxon>
    </lineage>
</organism>
<dbReference type="EMBL" id="FNOK01000027">
    <property type="protein sequence ID" value="SDY48012.1"/>
    <property type="molecule type" value="Genomic_DNA"/>
</dbReference>
<dbReference type="Proteomes" id="UP000199529">
    <property type="component" value="Unassembled WGS sequence"/>
</dbReference>
<evidence type="ECO:0000313" key="8">
    <source>
        <dbReference type="Proteomes" id="UP000199529"/>
    </source>
</evidence>
<evidence type="ECO:0000256" key="2">
    <source>
        <dbReference type="ARBA" id="ARBA00023015"/>
    </source>
</evidence>
<evidence type="ECO:0000256" key="1">
    <source>
        <dbReference type="ARBA" id="ARBA00022491"/>
    </source>
</evidence>
<evidence type="ECO:0000259" key="6">
    <source>
        <dbReference type="PROSITE" id="PS50977"/>
    </source>
</evidence>
<keyword evidence="2" id="KW-0805">Transcription regulation</keyword>
<keyword evidence="4" id="KW-0804">Transcription</keyword>
<evidence type="ECO:0000256" key="5">
    <source>
        <dbReference type="PROSITE-ProRule" id="PRU00335"/>
    </source>
</evidence>
<name>A0A1H3K748_9PSEU</name>
<dbReference type="Gene3D" id="1.10.357.10">
    <property type="entry name" value="Tetracycline Repressor, domain 2"/>
    <property type="match status" value="1"/>
</dbReference>
<feature type="DNA-binding region" description="H-T-H motif" evidence="5">
    <location>
        <begin position="32"/>
        <end position="51"/>
    </location>
</feature>
<sequence>MTARDAATAAAKNRIVDAVFRLVARGGVGAASLRKVADESGINIGSVRHHFGSHEGLMVAAAEEVGARMARRLERAMPPTGSPLDVPGRRALVEAVCHAVLPVADDDRAELIVLAELITAARLRPEFRPLATRMGTDLRAVFREALQAAGVRDAELEAERLTAVVGGLTFELVYPHGSTDASLVAEVLRRHVADLIPA</sequence>
<gene>
    <name evidence="7" type="ORF">SAMN05216215_102791</name>
</gene>
<keyword evidence="8" id="KW-1185">Reference proteome</keyword>
<reference evidence="8" key="1">
    <citation type="submission" date="2016-10" db="EMBL/GenBank/DDBJ databases">
        <authorList>
            <person name="Varghese N."/>
            <person name="Submissions S."/>
        </authorList>
    </citation>
    <scope>NUCLEOTIDE SEQUENCE [LARGE SCALE GENOMIC DNA]</scope>
    <source>
        <strain evidence="8">CGMCC 4.3530</strain>
    </source>
</reference>
<dbReference type="GO" id="GO:0003700">
    <property type="term" value="F:DNA-binding transcription factor activity"/>
    <property type="evidence" value="ECO:0007669"/>
    <property type="project" value="TreeGrafter"/>
</dbReference>
<dbReference type="SUPFAM" id="SSF48498">
    <property type="entry name" value="Tetracyclin repressor-like, C-terminal domain"/>
    <property type="match status" value="1"/>
</dbReference>
<dbReference type="OrthoDB" id="9816296at2"/>
<dbReference type="InterPro" id="IPR009057">
    <property type="entry name" value="Homeodomain-like_sf"/>
</dbReference>
<keyword evidence="3 5" id="KW-0238">DNA-binding</keyword>
<evidence type="ECO:0000313" key="7">
    <source>
        <dbReference type="EMBL" id="SDY48012.1"/>
    </source>
</evidence>
<dbReference type="Pfam" id="PF13977">
    <property type="entry name" value="TetR_C_6"/>
    <property type="match status" value="1"/>
</dbReference>
<dbReference type="PANTHER" id="PTHR30055">
    <property type="entry name" value="HTH-TYPE TRANSCRIPTIONAL REGULATOR RUTR"/>
    <property type="match status" value="1"/>
</dbReference>
<dbReference type="RefSeq" id="WP_093270106.1">
    <property type="nucleotide sequence ID" value="NZ_FNOK01000027.1"/>
</dbReference>
<dbReference type="GO" id="GO:0000976">
    <property type="term" value="F:transcription cis-regulatory region binding"/>
    <property type="evidence" value="ECO:0007669"/>
    <property type="project" value="TreeGrafter"/>
</dbReference>
<dbReference type="AlphaFoldDB" id="A0A1H3K748"/>
<dbReference type="InterPro" id="IPR001647">
    <property type="entry name" value="HTH_TetR"/>
</dbReference>
<dbReference type="PROSITE" id="PS50977">
    <property type="entry name" value="HTH_TETR_2"/>
    <property type="match status" value="1"/>
</dbReference>
<evidence type="ECO:0000256" key="4">
    <source>
        <dbReference type="ARBA" id="ARBA00023163"/>
    </source>
</evidence>